<reference evidence="1 2" key="1">
    <citation type="submission" date="2019-01" db="EMBL/GenBank/DDBJ databases">
        <title>Draft genome sequences of three monokaryotic isolates of the white-rot basidiomycete fungus Dichomitus squalens.</title>
        <authorList>
            <consortium name="DOE Joint Genome Institute"/>
            <person name="Lopez S.C."/>
            <person name="Andreopoulos B."/>
            <person name="Pangilinan J."/>
            <person name="Lipzen A."/>
            <person name="Riley R."/>
            <person name="Ahrendt S."/>
            <person name="Ng V."/>
            <person name="Barry K."/>
            <person name="Daum C."/>
            <person name="Grigoriev I.V."/>
            <person name="Hilden K.S."/>
            <person name="Makela M.R."/>
            <person name="de Vries R.P."/>
        </authorList>
    </citation>
    <scope>NUCLEOTIDE SEQUENCE [LARGE SCALE GENOMIC DNA]</scope>
    <source>
        <strain evidence="1 2">CBS 464.89</strain>
    </source>
</reference>
<evidence type="ECO:0000313" key="2">
    <source>
        <dbReference type="Proteomes" id="UP000292082"/>
    </source>
</evidence>
<proteinExistence type="predicted"/>
<dbReference type="EMBL" id="ML145116">
    <property type="protein sequence ID" value="TBU59190.1"/>
    <property type="molecule type" value="Genomic_DNA"/>
</dbReference>
<keyword evidence="2" id="KW-1185">Reference proteome</keyword>
<dbReference type="Proteomes" id="UP000292082">
    <property type="component" value="Unassembled WGS sequence"/>
</dbReference>
<gene>
    <name evidence="1" type="ORF">BD310DRAFT_423821</name>
</gene>
<dbReference type="AlphaFoldDB" id="A0A4Q9PXE0"/>
<name>A0A4Q9PXE0_9APHY</name>
<evidence type="ECO:0000313" key="1">
    <source>
        <dbReference type="EMBL" id="TBU59190.1"/>
    </source>
</evidence>
<protein>
    <submittedName>
        <fullName evidence="1">Uncharacterized protein</fullName>
    </submittedName>
</protein>
<organism evidence="1 2">
    <name type="scientific">Dichomitus squalens</name>
    <dbReference type="NCBI Taxonomy" id="114155"/>
    <lineage>
        <taxon>Eukaryota</taxon>
        <taxon>Fungi</taxon>
        <taxon>Dikarya</taxon>
        <taxon>Basidiomycota</taxon>
        <taxon>Agaricomycotina</taxon>
        <taxon>Agaricomycetes</taxon>
        <taxon>Polyporales</taxon>
        <taxon>Polyporaceae</taxon>
        <taxon>Dichomitus</taxon>
    </lineage>
</organism>
<sequence>MFGVGRERIIGVVRVHDYGAILGRFWRTILEVILFSESRFWQNRAESQKLLRRSFCPPESRFCCPRFCLPQNPPQNRDHNRSQNLPSVWGGQSRPRFRHDSDIKNRLRIAWRIASESRTLTSPNCTWSGSIVLEHLSPCTKPGEFDCEPELTAPRTIPGGPFIFPHFRCVVKAAVEDSRCTLATR</sequence>
<accession>A0A4Q9PXE0</accession>